<evidence type="ECO:0000256" key="1">
    <source>
        <dbReference type="ARBA" id="ARBA00001974"/>
    </source>
</evidence>
<dbReference type="Pfam" id="PF13434">
    <property type="entry name" value="Lys_Orn_oxgnase"/>
    <property type="match status" value="1"/>
</dbReference>
<dbReference type="Proteomes" id="UP001224674">
    <property type="component" value="Chromosome"/>
</dbReference>
<evidence type="ECO:0000313" key="17">
    <source>
        <dbReference type="Proteomes" id="UP001224674"/>
    </source>
</evidence>
<keyword evidence="10 16" id="KW-0503">Monooxygenase</keyword>
<evidence type="ECO:0000256" key="10">
    <source>
        <dbReference type="ARBA" id="ARBA00023033"/>
    </source>
</evidence>
<dbReference type="PANTHER" id="PTHR42802:SF1">
    <property type="entry name" value="L-ORNITHINE N(5)-MONOOXYGENASE"/>
    <property type="match status" value="1"/>
</dbReference>
<evidence type="ECO:0000256" key="4">
    <source>
        <dbReference type="ARBA" id="ARBA00013076"/>
    </source>
</evidence>
<dbReference type="EMBL" id="CP122566">
    <property type="protein sequence ID" value="WGH92839.1"/>
    <property type="molecule type" value="Genomic_DNA"/>
</dbReference>
<comment type="similarity">
    <text evidence="3">Belongs to the lysine N(6)-hydroxylase/L-ornithine N(5)-oxygenase family.</text>
</comment>
<dbReference type="GeneID" id="83696355"/>
<evidence type="ECO:0000256" key="12">
    <source>
        <dbReference type="ARBA" id="ARBA00031158"/>
    </source>
</evidence>
<dbReference type="InterPro" id="IPR025700">
    <property type="entry name" value="Lys/Orn_oxygenase"/>
</dbReference>
<reference evidence="16 17" key="1">
    <citation type="submission" date="2023-03" db="EMBL/GenBank/DDBJ databases">
        <title>Complete genome sequences of several Auritidibacter ignavus strains isolated from ear infections.</title>
        <authorList>
            <person name="Baehr T."/>
            <person name="Baumhoegger A.M."/>
        </authorList>
    </citation>
    <scope>NUCLEOTIDE SEQUENCE [LARGE SCALE GENOMIC DNA]</scope>
    <source>
        <strain evidence="16 17">BABAE-6</strain>
    </source>
</reference>
<evidence type="ECO:0000256" key="8">
    <source>
        <dbReference type="ARBA" id="ARBA00022857"/>
    </source>
</evidence>
<keyword evidence="8" id="KW-0521">NADP</keyword>
<evidence type="ECO:0000256" key="13">
    <source>
        <dbReference type="ARBA" id="ARBA00032493"/>
    </source>
</evidence>
<accession>A0AAJ6AID2</accession>
<evidence type="ECO:0000256" key="14">
    <source>
        <dbReference type="ARBA" id="ARBA00032738"/>
    </source>
</evidence>
<comment type="catalytic activity">
    <reaction evidence="15">
        <text>L-lysine + NADPH + O2 = N(6)-hydroxy-L-lysine + NADP(+) + H2O</text>
        <dbReference type="Rhea" id="RHEA:23228"/>
        <dbReference type="ChEBI" id="CHEBI:15377"/>
        <dbReference type="ChEBI" id="CHEBI:15379"/>
        <dbReference type="ChEBI" id="CHEBI:32551"/>
        <dbReference type="ChEBI" id="CHEBI:57783"/>
        <dbReference type="ChEBI" id="CHEBI:57820"/>
        <dbReference type="ChEBI" id="CHEBI:58349"/>
        <dbReference type="EC" id="1.14.13.59"/>
    </reaction>
</comment>
<keyword evidence="17" id="KW-1185">Reference proteome</keyword>
<evidence type="ECO:0000256" key="3">
    <source>
        <dbReference type="ARBA" id="ARBA00007588"/>
    </source>
</evidence>
<name>A0AAJ6AID2_9MICC</name>
<comment type="cofactor">
    <cofactor evidence="1">
        <name>FAD</name>
        <dbReference type="ChEBI" id="CHEBI:57692"/>
    </cofactor>
</comment>
<dbReference type="EC" id="1.14.13.59" evidence="4"/>
<protein>
    <recommendedName>
        <fullName evidence="5">L-lysine N6-monooxygenase MbtG</fullName>
        <ecNumber evidence="4">1.14.13.59</ecNumber>
    </recommendedName>
    <alternativeName>
        <fullName evidence="14">Lysine 6-N-hydroxylase</fullName>
    </alternativeName>
    <alternativeName>
        <fullName evidence="13">Lysine N6-hydroxylase</fullName>
    </alternativeName>
    <alternativeName>
        <fullName evidence="11">Lysine-N-oxygenase</fullName>
    </alternativeName>
    <alternativeName>
        <fullName evidence="12">Mycobactin synthase protein G</fullName>
    </alternativeName>
</protein>
<dbReference type="PANTHER" id="PTHR42802">
    <property type="entry name" value="MONOOXYGENASE"/>
    <property type="match status" value="1"/>
</dbReference>
<sequence>MTQHPQPYDILGVGIGPFNLGLACLSQPVDGLSTLFLDSRPEFRWHPGMMLPEATIQVPFMADLVTLADPTSEYSFLNWLKIRGRLYPFYIREDVHALRSEFDLYYRWAAENLPNLRWGHHVEEITYDQQADFFRVQAITPEGIRTFEARHVVIGVGTEPWAPPVFGDDLTGIIHSSDYMHHRDELLDGDSLTIIGSGQSAAEIYLDLLETQPGHQYRLEWITRSPRFFPMEDTKLTLEMTSPEYTDHFHALPEAVRDQLQREQRGLYKGISSELIARIYDALYQHSVHEQIATTLLTDTELLEATSRSADNRRELVFRHTQTQTTFRREASHVICATGYRPREPHFLNPLGDLITRDSKNRLAVTRDYHVDTLGGRIFVQNAEEHTHGLTAPDLGMGAWRNATILACITGKEIYPIERKIAFQHFGPLADNTPQELPR</sequence>
<dbReference type="InterPro" id="IPR036188">
    <property type="entry name" value="FAD/NAD-bd_sf"/>
</dbReference>
<dbReference type="GO" id="GO:0047091">
    <property type="term" value="F:L-lysine 6-monooxygenase (NADPH) activity"/>
    <property type="evidence" value="ECO:0007669"/>
    <property type="project" value="UniProtKB-EC"/>
</dbReference>
<keyword evidence="9" id="KW-0560">Oxidoreductase</keyword>
<proteinExistence type="inferred from homology"/>
<evidence type="ECO:0000313" key="16">
    <source>
        <dbReference type="EMBL" id="WGH92839.1"/>
    </source>
</evidence>
<evidence type="ECO:0000256" key="6">
    <source>
        <dbReference type="ARBA" id="ARBA00022630"/>
    </source>
</evidence>
<evidence type="ECO:0000256" key="2">
    <source>
        <dbReference type="ARBA" id="ARBA00004924"/>
    </source>
</evidence>
<dbReference type="AlphaFoldDB" id="A0AAJ6AID2"/>
<evidence type="ECO:0000256" key="15">
    <source>
        <dbReference type="ARBA" id="ARBA00048407"/>
    </source>
</evidence>
<gene>
    <name evidence="16" type="ORF">QDX21_11145</name>
</gene>
<dbReference type="Gene3D" id="3.50.50.60">
    <property type="entry name" value="FAD/NAD(P)-binding domain"/>
    <property type="match status" value="1"/>
</dbReference>
<comment type="pathway">
    <text evidence="2">Siderophore biosynthesis.</text>
</comment>
<dbReference type="SUPFAM" id="SSF51905">
    <property type="entry name" value="FAD/NAD(P)-binding domain"/>
    <property type="match status" value="1"/>
</dbReference>
<evidence type="ECO:0000256" key="9">
    <source>
        <dbReference type="ARBA" id="ARBA00023002"/>
    </source>
</evidence>
<evidence type="ECO:0000256" key="5">
    <source>
        <dbReference type="ARBA" id="ARBA00016406"/>
    </source>
</evidence>
<evidence type="ECO:0000256" key="11">
    <source>
        <dbReference type="ARBA" id="ARBA00029939"/>
    </source>
</evidence>
<dbReference type="RefSeq" id="WP_110101735.1">
    <property type="nucleotide sequence ID" value="NZ_CP122561.1"/>
</dbReference>
<keyword evidence="6" id="KW-0285">Flavoprotein</keyword>
<organism evidence="16 17">
    <name type="scientific">Auritidibacter ignavus</name>
    <dbReference type="NCBI Taxonomy" id="678932"/>
    <lineage>
        <taxon>Bacteria</taxon>
        <taxon>Bacillati</taxon>
        <taxon>Actinomycetota</taxon>
        <taxon>Actinomycetes</taxon>
        <taxon>Micrococcales</taxon>
        <taxon>Micrococcaceae</taxon>
        <taxon>Auritidibacter</taxon>
    </lineage>
</organism>
<keyword evidence="7" id="KW-0274">FAD</keyword>
<evidence type="ECO:0000256" key="7">
    <source>
        <dbReference type="ARBA" id="ARBA00022827"/>
    </source>
</evidence>